<proteinExistence type="predicted"/>
<dbReference type="AlphaFoldDB" id="B8KVG5"/>
<evidence type="ECO:0000313" key="1">
    <source>
        <dbReference type="EMBL" id="EED34579.1"/>
    </source>
</evidence>
<organism evidence="1 2">
    <name type="scientific">Luminiphilus syltensis NOR5-1B</name>
    <dbReference type="NCBI Taxonomy" id="565045"/>
    <lineage>
        <taxon>Bacteria</taxon>
        <taxon>Pseudomonadati</taxon>
        <taxon>Pseudomonadota</taxon>
        <taxon>Gammaproteobacteria</taxon>
        <taxon>Cellvibrionales</taxon>
        <taxon>Halieaceae</taxon>
        <taxon>Luminiphilus</taxon>
    </lineage>
</organism>
<sequence length="108" mass="11337">MGDTGAIRDANALAIDCRQEEALAVLDRAEASGGLSAYLAELEKVVFLLDLGREADAEDLLAQRNARVGATADDAAEARSAVEESLAELRKARKEKTGQATCTDTVSA</sequence>
<dbReference type="HOGENOM" id="CLU_2193727_0_0_6"/>
<keyword evidence="2" id="KW-1185">Reference proteome</keyword>
<name>B8KVG5_9GAMM</name>
<reference evidence="2" key="1">
    <citation type="journal article" date="2013" name="BMC Microbiol.">
        <title>Taxonomy and evolution of bacteriochlorophyll a-containing members of the OM60/NOR5 clade of marine gammaproteobacteria: description of Luminiphilus syltensis gen. nov., sp. nov., reclassification of Haliea rubra as Pseudohaliea rubra gen. nov., comb. nov., and emendation of Chromatocurvus halotolerans.</title>
        <authorList>
            <person name="Spring S."/>
            <person name="Riedel T."/>
            <person name="Sproer C."/>
            <person name="Yan S."/>
            <person name="Harder J."/>
            <person name="Fuchs B.M."/>
        </authorList>
    </citation>
    <scope>NUCLEOTIDE SEQUENCE [LARGE SCALE GENOMIC DNA]</scope>
    <source>
        <strain evidence="2">NOR51-B</strain>
    </source>
</reference>
<dbReference type="Proteomes" id="UP000004699">
    <property type="component" value="Unassembled WGS sequence"/>
</dbReference>
<gene>
    <name evidence="1" type="ORF">NOR51B_517</name>
</gene>
<accession>B8KVG5</accession>
<evidence type="ECO:0000313" key="2">
    <source>
        <dbReference type="Proteomes" id="UP000004699"/>
    </source>
</evidence>
<protein>
    <submittedName>
        <fullName evidence="1">Uncharacterized protein</fullName>
    </submittedName>
</protein>
<dbReference type="EMBL" id="DS999411">
    <property type="protein sequence ID" value="EED34579.1"/>
    <property type="molecule type" value="Genomic_DNA"/>
</dbReference>